<proteinExistence type="predicted"/>
<evidence type="ECO:0000313" key="2">
    <source>
        <dbReference type="EMBL" id="GEU34992.1"/>
    </source>
</evidence>
<dbReference type="EMBL" id="BKCJ010000641">
    <property type="protein sequence ID" value="GEU34992.1"/>
    <property type="molecule type" value="Genomic_DNA"/>
</dbReference>
<evidence type="ECO:0000256" key="1">
    <source>
        <dbReference type="SAM" id="MobiDB-lite"/>
    </source>
</evidence>
<feature type="compositionally biased region" description="Low complexity" evidence="1">
    <location>
        <begin position="55"/>
        <end position="67"/>
    </location>
</feature>
<feature type="region of interest" description="Disordered" evidence="1">
    <location>
        <begin position="151"/>
        <end position="233"/>
    </location>
</feature>
<reference evidence="2" key="1">
    <citation type="journal article" date="2019" name="Sci. Rep.">
        <title>Draft genome of Tanacetum cinerariifolium, the natural source of mosquito coil.</title>
        <authorList>
            <person name="Yamashiro T."/>
            <person name="Shiraishi A."/>
            <person name="Satake H."/>
            <person name="Nakayama K."/>
        </authorList>
    </citation>
    <scope>NUCLEOTIDE SEQUENCE</scope>
</reference>
<name>A0A6L2JE66_TANCI</name>
<protein>
    <submittedName>
        <fullName evidence="2">Uncharacterized protein</fullName>
    </submittedName>
</protein>
<organism evidence="2">
    <name type="scientific">Tanacetum cinerariifolium</name>
    <name type="common">Dalmatian daisy</name>
    <name type="synonym">Chrysanthemum cinerariifolium</name>
    <dbReference type="NCBI Taxonomy" id="118510"/>
    <lineage>
        <taxon>Eukaryota</taxon>
        <taxon>Viridiplantae</taxon>
        <taxon>Streptophyta</taxon>
        <taxon>Embryophyta</taxon>
        <taxon>Tracheophyta</taxon>
        <taxon>Spermatophyta</taxon>
        <taxon>Magnoliopsida</taxon>
        <taxon>eudicotyledons</taxon>
        <taxon>Gunneridae</taxon>
        <taxon>Pentapetalae</taxon>
        <taxon>asterids</taxon>
        <taxon>campanulids</taxon>
        <taxon>Asterales</taxon>
        <taxon>Asteraceae</taxon>
        <taxon>Asteroideae</taxon>
        <taxon>Anthemideae</taxon>
        <taxon>Anthemidinae</taxon>
        <taxon>Tanacetum</taxon>
    </lineage>
</organism>
<feature type="compositionally biased region" description="Polar residues" evidence="1">
    <location>
        <begin position="99"/>
        <end position="111"/>
    </location>
</feature>
<dbReference type="AlphaFoldDB" id="A0A6L2JE66"/>
<sequence length="233" mass="26637">MIDKEEITYIVDMFCATLKLPMETLEQPFIPLAYLDYIKPFFKILGYQGSLNKGTNRTPRATRTPNPVEVVQNRKRKRKQATRETSLPIPSLKVRIKQQKPTSKTPFPLKQQNLAAVEKQILDEDAKKLVERAKESSGTKFVDIVLLSDEDSSDSLEPKSHNKNPKKNDDDDDDENKDDKKDDDDNDDDDNDDDDHDYHALIRTQVMGSSEIRTENMEAPMLSPLDPLGLAYL</sequence>
<gene>
    <name evidence="2" type="ORF">Tci_006970</name>
</gene>
<feature type="region of interest" description="Disordered" evidence="1">
    <location>
        <begin position="54"/>
        <end position="111"/>
    </location>
</feature>
<feature type="compositionally biased region" description="Acidic residues" evidence="1">
    <location>
        <begin position="170"/>
        <end position="195"/>
    </location>
</feature>
<accession>A0A6L2JE66</accession>
<comment type="caution">
    <text evidence="2">The sequence shown here is derived from an EMBL/GenBank/DDBJ whole genome shotgun (WGS) entry which is preliminary data.</text>
</comment>